<name>A0A8B6GSY0_MYTGA</name>
<dbReference type="InterPro" id="IPR013087">
    <property type="entry name" value="Znf_C2H2_type"/>
</dbReference>
<dbReference type="AlphaFoldDB" id="A0A8B6GSY0"/>
<sequence length="919" mass="105857">MEGSSSGSNMSKLEEILSLFCKLEKHEKLTCIEKILKQFLPQQTFKDHIRKFQQIYPYNNLDSLKNFDAESYLNSFQQDILTVILAITGQQKEMISYQHIFPLMESIYRLSDKEFIGIWSFMQNLVTFSSTKNKQACNILGTAIPGTKYSSISKFLNDIEKSQQATCPEGDIAFMFDNEQVIGRTWNIRAQNKVKMSIITNVAVVKISSNSNLQSIEDYSPKKWLTSENKEEVVLRLCGTDTNGDDPSNQQNIDDHYSELHHHLEHCIAQVVDELHKNKETGELQDVIDENIAEEELLQCMQKCPHPDCNKLVEKKKRKCPYCQTNMSNYRIKNQAANEVIDNEQETPEVECVNLGLTFHMHDKNKSTTSHHVKRNLPQYSHINSCHSENPSEVTLLDPVFVNPNSIQSMILVLRHIGKMANISKYLAKDQLSETSFTKRAWTFVCCDGLPHALVRRLIEEYFICTICKEGFLGIDDAKKHGKKDHPNESSAYYLEFDWVFLLTGEGHYEMNLLKSFMELNWTVFMSSFMNVMGWKSEKAQQSAMRCSDNHKSWQSINVFHFGSMLELVRPFVGKCLSQNTEPSARAFISHAKQESANANFMYIFEMVCKYTQGIINFRTAIRRNNPQLLDSAKWMTKELFHGRNHPKYQEIEIYESFIKKIMPVELQQFMNTFCSISKSGHPSKGQGLDFLLEEENKNVKCWLKRGVPSDQCWLATCRNHQSFKSVKKKVLNLAGIGTTEIVERELHLEDAIKAWRVHLRKLNYLSESNHGPVLTSIDGQILNQGLIDFTSESNRKRGYRVMDMILHEVPPNDPTLHHPVYVAEAEKERFSSVNALSIAEIDNRILDFIEKLDANSKQAFLDLFDRLVKVKCNKKEQHIIFLEEVSAAVMQQTVQTDDIDILEDCDHDAYGADCETDH</sequence>
<gene>
    <name evidence="2" type="ORF">MGAL_10B060759</name>
</gene>
<dbReference type="Proteomes" id="UP000596742">
    <property type="component" value="Unassembled WGS sequence"/>
</dbReference>
<dbReference type="OrthoDB" id="6146739at2759"/>
<evidence type="ECO:0000313" key="3">
    <source>
        <dbReference type="Proteomes" id="UP000596742"/>
    </source>
</evidence>
<proteinExistence type="predicted"/>
<evidence type="ECO:0000313" key="2">
    <source>
        <dbReference type="EMBL" id="VDI69013.1"/>
    </source>
</evidence>
<protein>
    <recommendedName>
        <fullName evidence="1">C2H2-type domain-containing protein</fullName>
    </recommendedName>
</protein>
<feature type="domain" description="C2H2-type" evidence="1">
    <location>
        <begin position="465"/>
        <end position="486"/>
    </location>
</feature>
<accession>A0A8B6GSY0</accession>
<evidence type="ECO:0000259" key="1">
    <source>
        <dbReference type="PROSITE" id="PS00028"/>
    </source>
</evidence>
<dbReference type="EMBL" id="UYJE01008978">
    <property type="protein sequence ID" value="VDI69013.1"/>
    <property type="molecule type" value="Genomic_DNA"/>
</dbReference>
<comment type="caution">
    <text evidence="2">The sequence shown here is derived from an EMBL/GenBank/DDBJ whole genome shotgun (WGS) entry which is preliminary data.</text>
</comment>
<dbReference type="PROSITE" id="PS00028">
    <property type="entry name" value="ZINC_FINGER_C2H2_1"/>
    <property type="match status" value="1"/>
</dbReference>
<reference evidence="2" key="1">
    <citation type="submission" date="2018-11" db="EMBL/GenBank/DDBJ databases">
        <authorList>
            <person name="Alioto T."/>
            <person name="Alioto T."/>
        </authorList>
    </citation>
    <scope>NUCLEOTIDE SEQUENCE</scope>
</reference>
<keyword evidence="3" id="KW-1185">Reference proteome</keyword>
<organism evidence="2 3">
    <name type="scientific">Mytilus galloprovincialis</name>
    <name type="common">Mediterranean mussel</name>
    <dbReference type="NCBI Taxonomy" id="29158"/>
    <lineage>
        <taxon>Eukaryota</taxon>
        <taxon>Metazoa</taxon>
        <taxon>Spiralia</taxon>
        <taxon>Lophotrochozoa</taxon>
        <taxon>Mollusca</taxon>
        <taxon>Bivalvia</taxon>
        <taxon>Autobranchia</taxon>
        <taxon>Pteriomorphia</taxon>
        <taxon>Mytilida</taxon>
        <taxon>Mytiloidea</taxon>
        <taxon>Mytilidae</taxon>
        <taxon>Mytilinae</taxon>
        <taxon>Mytilus</taxon>
    </lineage>
</organism>